<organism evidence="3 4">
    <name type="scientific">Candidatus Limosilactobacillus merdipullorum</name>
    <dbReference type="NCBI Taxonomy" id="2838653"/>
    <lineage>
        <taxon>Bacteria</taxon>
        <taxon>Bacillati</taxon>
        <taxon>Bacillota</taxon>
        <taxon>Bacilli</taxon>
        <taxon>Lactobacillales</taxon>
        <taxon>Lactobacillaceae</taxon>
        <taxon>Limosilactobacillus</taxon>
    </lineage>
</organism>
<dbReference type="Proteomes" id="UP000886878">
    <property type="component" value="Unassembled WGS sequence"/>
</dbReference>
<reference evidence="3" key="1">
    <citation type="journal article" date="2021" name="PeerJ">
        <title>Extensive microbial diversity within the chicken gut microbiome revealed by metagenomics and culture.</title>
        <authorList>
            <person name="Gilroy R."/>
            <person name="Ravi A."/>
            <person name="Getino M."/>
            <person name="Pursley I."/>
            <person name="Horton D.L."/>
            <person name="Alikhan N.F."/>
            <person name="Baker D."/>
            <person name="Gharbi K."/>
            <person name="Hall N."/>
            <person name="Watson M."/>
            <person name="Adriaenssens E.M."/>
            <person name="Foster-Nyarko E."/>
            <person name="Jarju S."/>
            <person name="Secka A."/>
            <person name="Antonio M."/>
            <person name="Oren A."/>
            <person name="Chaudhuri R.R."/>
            <person name="La Ragione R."/>
            <person name="Hildebrand F."/>
            <person name="Pallen M.J."/>
        </authorList>
    </citation>
    <scope>NUCLEOTIDE SEQUENCE</scope>
    <source>
        <strain evidence="3">ChiHejej3B27-2180</strain>
    </source>
</reference>
<evidence type="ECO:0000256" key="1">
    <source>
        <dbReference type="ARBA" id="ARBA00008720"/>
    </source>
</evidence>
<evidence type="ECO:0008006" key="5">
    <source>
        <dbReference type="Google" id="ProtNLM"/>
    </source>
</evidence>
<dbReference type="SUPFAM" id="SSF88659">
    <property type="entry name" value="Sigma3 and sigma4 domains of RNA polymerase sigma factors"/>
    <property type="match status" value="1"/>
</dbReference>
<comment type="caution">
    <text evidence="3">The sequence shown here is derived from an EMBL/GenBank/DDBJ whole genome shotgun (WGS) entry which is preliminary data.</text>
</comment>
<evidence type="ECO:0000313" key="4">
    <source>
        <dbReference type="Proteomes" id="UP000886878"/>
    </source>
</evidence>
<evidence type="ECO:0000313" key="3">
    <source>
        <dbReference type="EMBL" id="HIW70568.1"/>
    </source>
</evidence>
<accession>A0A9D1QPW2</accession>
<comment type="function">
    <text evidence="2">Might take part in the signal recognition particle (SRP) pathway. This is inferred from the conservation of its genetic proximity to ftsY/ffh. May be a regulatory protein.</text>
</comment>
<dbReference type="InterPro" id="IPR007394">
    <property type="entry name" value="UPF0122"/>
</dbReference>
<dbReference type="Gene3D" id="1.10.10.10">
    <property type="entry name" value="Winged helix-like DNA-binding domain superfamily/Winged helix DNA-binding domain"/>
    <property type="match status" value="1"/>
</dbReference>
<protein>
    <recommendedName>
        <fullName evidence="5">Sigma-70 family RNA polymerase sigma factor</fullName>
    </recommendedName>
</protein>
<dbReference type="EMBL" id="DXGK01000086">
    <property type="protein sequence ID" value="HIW70568.1"/>
    <property type="molecule type" value="Genomic_DNA"/>
</dbReference>
<name>A0A9D1QPW2_9LACO</name>
<proteinExistence type="inferred from homology"/>
<evidence type="ECO:0000256" key="2">
    <source>
        <dbReference type="ARBA" id="ARBA00024764"/>
    </source>
</evidence>
<sequence>MAEGFAFLLADNRTRLIHGVLKSLYLRPTDDDYHDYFQEACLLFAEAYCDFPQNIANHETDLMHFAYQKIRWRLLDQRKRATWQQSCCECSLDSPALSPTQKELLFLDPASNSPLAVTAKNDLFARLATLCTKKQRDYLLSVVVRHMTDSEIARYYHVSRQNVYQWKRGVIKKARKLL</sequence>
<dbReference type="Pfam" id="PF04297">
    <property type="entry name" value="UPF0122"/>
    <property type="match status" value="1"/>
</dbReference>
<dbReference type="InterPro" id="IPR013324">
    <property type="entry name" value="RNA_pol_sigma_r3/r4-like"/>
</dbReference>
<gene>
    <name evidence="3" type="ORF">H9876_04250</name>
</gene>
<dbReference type="InterPro" id="IPR036388">
    <property type="entry name" value="WH-like_DNA-bd_sf"/>
</dbReference>
<dbReference type="AlphaFoldDB" id="A0A9D1QPW2"/>
<comment type="similarity">
    <text evidence="1">Belongs to the UPF0122 family.</text>
</comment>
<reference evidence="3" key="2">
    <citation type="submission" date="2021-04" db="EMBL/GenBank/DDBJ databases">
        <authorList>
            <person name="Gilroy R."/>
        </authorList>
    </citation>
    <scope>NUCLEOTIDE SEQUENCE</scope>
    <source>
        <strain evidence="3">ChiHejej3B27-2180</strain>
    </source>
</reference>